<accession>C4GLT7</accession>
<comment type="caution">
    <text evidence="2">The sequence shown here is derived from an EMBL/GenBank/DDBJ whole genome shotgun (WGS) entry which is preliminary data.</text>
</comment>
<proteinExistence type="predicted"/>
<keyword evidence="3" id="KW-1185">Reference proteome</keyword>
<dbReference type="AlphaFoldDB" id="C4GLT7"/>
<dbReference type="PROSITE" id="PS51257">
    <property type="entry name" value="PROKAR_LIPOPROTEIN"/>
    <property type="match status" value="1"/>
</dbReference>
<evidence type="ECO:0000313" key="3">
    <source>
        <dbReference type="Proteomes" id="UP000003009"/>
    </source>
</evidence>
<dbReference type="Proteomes" id="UP000003009">
    <property type="component" value="Unassembled WGS sequence"/>
</dbReference>
<feature type="chain" id="PRO_5002936604" description="Lipoprotein" evidence="1">
    <location>
        <begin position="26"/>
        <end position="404"/>
    </location>
</feature>
<dbReference type="HOGENOM" id="CLU_672496_0_0_4"/>
<dbReference type="STRING" id="629741.GCWU000324_02660"/>
<name>C4GLT7_9NEIS</name>
<organism evidence="2 3">
    <name type="scientific">Kingella oralis ATCC 51147</name>
    <dbReference type="NCBI Taxonomy" id="629741"/>
    <lineage>
        <taxon>Bacteria</taxon>
        <taxon>Pseudomonadati</taxon>
        <taxon>Pseudomonadota</taxon>
        <taxon>Betaproteobacteria</taxon>
        <taxon>Neisseriales</taxon>
        <taxon>Neisseriaceae</taxon>
        <taxon>Kingella</taxon>
    </lineage>
</organism>
<keyword evidence="1" id="KW-0732">Signal</keyword>
<evidence type="ECO:0000313" key="2">
    <source>
        <dbReference type="EMBL" id="EEP67088.1"/>
    </source>
</evidence>
<protein>
    <recommendedName>
        <fullName evidence="4">Lipoprotein</fullName>
    </recommendedName>
</protein>
<dbReference type="EMBL" id="ACJW02000005">
    <property type="protein sequence ID" value="EEP67088.1"/>
    <property type="molecule type" value="Genomic_DNA"/>
</dbReference>
<evidence type="ECO:0000256" key="1">
    <source>
        <dbReference type="SAM" id="SignalP"/>
    </source>
</evidence>
<dbReference type="OrthoDB" id="8611422at2"/>
<evidence type="ECO:0008006" key="4">
    <source>
        <dbReference type="Google" id="ProtNLM"/>
    </source>
</evidence>
<feature type="signal peptide" evidence="1">
    <location>
        <begin position="1"/>
        <end position="25"/>
    </location>
</feature>
<dbReference type="GeneID" id="84905514"/>
<sequence length="404" mass="45053">MKTILKTTLAGTVALALSACGNLQTAPQKPADLYRHGMQRQFKQDTQYNLSGKATFALYETEQSRQMRHERIESDVKWSADWAATHDKKPLSAAEQNEIRQKSQKERARIDKIAYTLFNAVSVHYTGAVDLPRGKIEFVPELHYETRNALGSLKIPMQLDIKAQAAYADLGAFEPSLPLADSALSADKPIVRFRLPKQWQNKIPFADVWHALPKAVDESTKTLGDDAFTTLPLNDTARKIGARHRIALHSNSKQSVESTKVLFQSLQQQLREQGKPSNANISQADYDKFIASLDAISSVVQGMTTAIADKQPPVEYEFYYDGKGRLLAYFATMQMENLGGLMGHGLRIKMEAYNHYTRTPQFTLQANDANTVDFEQAFPSLAKEWNALPALNADGKGDSSNGKK</sequence>
<reference evidence="2" key="1">
    <citation type="submission" date="2009-04" db="EMBL/GenBank/DDBJ databases">
        <authorList>
            <person name="Weinstock G."/>
            <person name="Sodergren E."/>
            <person name="Clifton S."/>
            <person name="Fulton L."/>
            <person name="Fulton B."/>
            <person name="Courtney L."/>
            <person name="Fronick C."/>
            <person name="Harrison M."/>
            <person name="Strong C."/>
            <person name="Farmer C."/>
            <person name="Delahaunty K."/>
            <person name="Markovic C."/>
            <person name="Hall O."/>
            <person name="Minx P."/>
            <person name="Tomlinson C."/>
            <person name="Mitreva M."/>
            <person name="Nelson J."/>
            <person name="Hou S."/>
            <person name="Wollam A."/>
            <person name="Pepin K.H."/>
            <person name="Johnson M."/>
            <person name="Bhonagiri V."/>
            <person name="Nash W.E."/>
            <person name="Warren W."/>
            <person name="Chinwalla A."/>
            <person name="Mardis E.R."/>
            <person name="Wilson R.K."/>
        </authorList>
    </citation>
    <scope>NUCLEOTIDE SEQUENCE [LARGE SCALE GENOMIC DNA]</scope>
    <source>
        <strain evidence="2">ATCC 51147</strain>
    </source>
</reference>
<dbReference type="RefSeq" id="WP_003798090.1">
    <property type="nucleotide sequence ID" value="NZ_GG665873.1"/>
</dbReference>
<gene>
    <name evidence="2" type="ORF">GCWU000324_02660</name>
</gene>